<dbReference type="Proteomes" id="UP000689129">
    <property type="component" value="Unassembled WGS sequence"/>
</dbReference>
<dbReference type="Pfam" id="PF15277">
    <property type="entry name" value="Sec3-PIP2_bind"/>
    <property type="match status" value="2"/>
</dbReference>
<accession>A0A8I2Z4M0</accession>
<comment type="caution">
    <text evidence="2">The sequence shown here is derived from an EMBL/GenBank/DDBJ whole genome shotgun (WGS) entry which is preliminary data.</text>
</comment>
<proteinExistence type="predicted"/>
<name>A0A8I2Z4M0_VERLO</name>
<dbReference type="SMART" id="SM01313">
    <property type="entry name" value="Sec3-PIP2_bind"/>
    <property type="match status" value="1"/>
</dbReference>
<dbReference type="AlphaFoldDB" id="A0A8I2Z4M0"/>
<evidence type="ECO:0000259" key="1">
    <source>
        <dbReference type="SMART" id="SM01313"/>
    </source>
</evidence>
<dbReference type="GO" id="GO:0005546">
    <property type="term" value="F:phosphatidylinositol-4,5-bisphosphate binding"/>
    <property type="evidence" value="ECO:0007669"/>
    <property type="project" value="TreeGrafter"/>
</dbReference>
<reference evidence="2" key="1">
    <citation type="journal article" date="2021" name="Mol. Plant Pathol.">
        <title>A 20-kb lineage-specific genomic region tames virulence in pathogenic amphidiploid Verticillium longisporum.</title>
        <authorList>
            <person name="Harting R."/>
            <person name="Starke J."/>
            <person name="Kusch H."/>
            <person name="Poggeler S."/>
            <person name="Maurus I."/>
            <person name="Schluter R."/>
            <person name="Landesfeind M."/>
            <person name="Bulla I."/>
            <person name="Nowrousian M."/>
            <person name="de Jonge R."/>
            <person name="Stahlhut G."/>
            <person name="Hoff K.J."/>
            <person name="Asshauer K.P."/>
            <person name="Thurmer A."/>
            <person name="Stanke M."/>
            <person name="Daniel R."/>
            <person name="Morgenstern B."/>
            <person name="Thomma B.P.H.J."/>
            <person name="Kronstad J.W."/>
            <person name="Braus-Stromeyer S.A."/>
            <person name="Braus G.H."/>
        </authorList>
    </citation>
    <scope>NUCLEOTIDE SEQUENCE</scope>
    <source>
        <strain evidence="2">Vl32</strain>
    </source>
</reference>
<protein>
    <submittedName>
        <fullName evidence="2">Exocyst complex component SEC3 like protein</fullName>
    </submittedName>
</protein>
<feature type="domain" description="Exocyst complex component Sec3 PIP2-binding N-terminal" evidence="1">
    <location>
        <begin position="87"/>
        <end position="184"/>
    </location>
</feature>
<evidence type="ECO:0000313" key="2">
    <source>
        <dbReference type="EMBL" id="KAG7114368.1"/>
    </source>
</evidence>
<dbReference type="GO" id="GO:0000145">
    <property type="term" value="C:exocyst"/>
    <property type="evidence" value="ECO:0007669"/>
    <property type="project" value="TreeGrafter"/>
</dbReference>
<organism evidence="2 3">
    <name type="scientific">Verticillium longisporum</name>
    <name type="common">Verticillium dahliae var. longisporum</name>
    <dbReference type="NCBI Taxonomy" id="100787"/>
    <lineage>
        <taxon>Eukaryota</taxon>
        <taxon>Fungi</taxon>
        <taxon>Dikarya</taxon>
        <taxon>Ascomycota</taxon>
        <taxon>Pezizomycotina</taxon>
        <taxon>Sordariomycetes</taxon>
        <taxon>Hypocreomycetidae</taxon>
        <taxon>Glomerellales</taxon>
        <taxon>Plectosphaerellaceae</taxon>
        <taxon>Verticillium</taxon>
    </lineage>
</organism>
<dbReference type="GO" id="GO:0005886">
    <property type="term" value="C:plasma membrane"/>
    <property type="evidence" value="ECO:0007669"/>
    <property type="project" value="TreeGrafter"/>
</dbReference>
<dbReference type="InterPro" id="IPR028258">
    <property type="entry name" value="Sec3-PIP2_bind"/>
</dbReference>
<sequence length="192" mass="21736">MDARAKRFEDEKRRIIESCFSKKDVDGSLLETYITHVRITEYSSYPTSPPPPQARGQNAEKPRVIIVAVRKSGRVRMHKSKENTNGNAEKPRVIIVAVRKSGRVRMHKSKENTNGTFSIGKTWNLDDLTTVESFTGPTATAQNREWAGDTGFTVTIGKPYFWNAQSDKEKKFFIASLIKIFGKRKDARVDGL</sequence>
<dbReference type="OrthoDB" id="27109at2759"/>
<dbReference type="GO" id="GO:0006887">
    <property type="term" value="P:exocytosis"/>
    <property type="evidence" value="ECO:0007669"/>
    <property type="project" value="TreeGrafter"/>
</dbReference>
<gene>
    <name evidence="2" type="ORF">HYQ45_016598</name>
</gene>
<dbReference type="GO" id="GO:0006893">
    <property type="term" value="P:Golgi to plasma membrane transport"/>
    <property type="evidence" value="ECO:0007669"/>
    <property type="project" value="TreeGrafter"/>
</dbReference>
<dbReference type="EMBL" id="JAEMWZ010000502">
    <property type="protein sequence ID" value="KAG7114368.1"/>
    <property type="molecule type" value="Genomic_DNA"/>
</dbReference>
<dbReference type="PANTHER" id="PTHR16092:SF14">
    <property type="entry name" value="EXOCYST COMPLEX COMPONENT 1 ISOFORM X1"/>
    <property type="match status" value="1"/>
</dbReference>
<evidence type="ECO:0000313" key="3">
    <source>
        <dbReference type="Proteomes" id="UP000689129"/>
    </source>
</evidence>
<dbReference type="PANTHER" id="PTHR16092">
    <property type="entry name" value="SEC3/SYNTAXIN-RELATED"/>
    <property type="match status" value="1"/>
</dbReference>